<feature type="signal peptide" evidence="1">
    <location>
        <begin position="1"/>
        <end position="20"/>
    </location>
</feature>
<organism evidence="3 4">
    <name type="scientific">Gelidibacter gilvus</name>
    <dbReference type="NCBI Taxonomy" id="59602"/>
    <lineage>
        <taxon>Bacteria</taxon>
        <taxon>Pseudomonadati</taxon>
        <taxon>Bacteroidota</taxon>
        <taxon>Flavobacteriia</taxon>
        <taxon>Flavobacteriales</taxon>
        <taxon>Flavobacteriaceae</taxon>
        <taxon>Gelidibacter</taxon>
    </lineage>
</organism>
<name>A0A4Q0XBR7_9FLAO</name>
<feature type="chain" id="PRO_5020331955" evidence="1">
    <location>
        <begin position="21"/>
        <end position="278"/>
    </location>
</feature>
<dbReference type="AlphaFoldDB" id="A0A4Q0XBR7"/>
<dbReference type="RefSeq" id="WP_129018864.1">
    <property type="nucleotide sequence ID" value="NZ_SDDZ01000018.1"/>
</dbReference>
<dbReference type="Gene3D" id="2.160.20.120">
    <property type="match status" value="1"/>
</dbReference>
<accession>A0A4Q0XBR7</accession>
<evidence type="ECO:0000313" key="4">
    <source>
        <dbReference type="Proteomes" id="UP000289792"/>
    </source>
</evidence>
<keyword evidence="1" id="KW-0732">Signal</keyword>
<feature type="domain" description="Putative auto-transporter adhesin head GIN" evidence="2">
    <location>
        <begin position="41"/>
        <end position="175"/>
    </location>
</feature>
<reference evidence="3 4" key="1">
    <citation type="submission" date="2019-01" db="EMBL/GenBank/DDBJ databases">
        <title>Genome sequence of the Antarctic species Gelidibacter gilvus ACAM 158(T).</title>
        <authorList>
            <person name="Bowman J.P."/>
        </authorList>
    </citation>
    <scope>NUCLEOTIDE SEQUENCE [LARGE SCALE GENOMIC DNA]</scope>
    <source>
        <strain evidence="3 4">IC158</strain>
    </source>
</reference>
<dbReference type="EMBL" id="SDDZ01000018">
    <property type="protein sequence ID" value="RXJ44393.1"/>
    <property type="molecule type" value="Genomic_DNA"/>
</dbReference>
<dbReference type="Proteomes" id="UP000289792">
    <property type="component" value="Unassembled WGS sequence"/>
</dbReference>
<protein>
    <submittedName>
        <fullName evidence="3">DUF2807 domain-containing protein</fullName>
    </submittedName>
</protein>
<comment type="caution">
    <text evidence="3">The sequence shown here is derived from an EMBL/GenBank/DDBJ whole genome shotgun (WGS) entry which is preliminary data.</text>
</comment>
<dbReference type="Pfam" id="PF10988">
    <property type="entry name" value="DUF2807"/>
    <property type="match status" value="1"/>
</dbReference>
<gene>
    <name evidence="3" type="ORF">ESZ48_17850</name>
</gene>
<proteinExistence type="predicted"/>
<evidence type="ECO:0000259" key="2">
    <source>
        <dbReference type="Pfam" id="PF10988"/>
    </source>
</evidence>
<keyword evidence="4" id="KW-1185">Reference proteome</keyword>
<dbReference type="InterPro" id="IPR021255">
    <property type="entry name" value="DUF2807"/>
</dbReference>
<evidence type="ECO:0000313" key="3">
    <source>
        <dbReference type="EMBL" id="RXJ44393.1"/>
    </source>
</evidence>
<sequence length="278" mass="31050">MNKIIFAFLLALVSTTFISAQVDEKIKGDRNVTIKQTYVDPFNSIVVGEDFTVEIIYNSKASVEVETDSNLHEYVLFEVVDGTLTFKTEKMITSSKRMNIKVNYTDGLENIEVIENGEIRSLTSLELKNTILKTTGSSRAYLNIKTNEFNYTASDKARVKLNVNATNVVIVLSDNVRMEALLNSKSAKIDLYQRANAKLEGTLETTQLRVDNSSVFSGKEFLTKTCNLIADMSGSATIRVNESITIEATGNSEVYLYNEPKITLTKFGGNSKLQMKER</sequence>
<dbReference type="OrthoDB" id="1419485at2"/>
<evidence type="ECO:0000256" key="1">
    <source>
        <dbReference type="SAM" id="SignalP"/>
    </source>
</evidence>